<dbReference type="PANTHER" id="PTHR11485">
    <property type="entry name" value="TRANSFERRIN"/>
    <property type="match status" value="1"/>
</dbReference>
<dbReference type="PRINTS" id="PR00422">
    <property type="entry name" value="TRANSFERRIN"/>
</dbReference>
<protein>
    <submittedName>
        <fullName evidence="5">Melanotransferrin</fullName>
    </submittedName>
</protein>
<dbReference type="InterPro" id="IPR001156">
    <property type="entry name" value="Transferrin-like_dom"/>
</dbReference>
<keyword evidence="2" id="KW-0472">Membrane</keyword>
<sequence>MTNASALSRALALAALLVLAAPVHSRTLQQAGSARWCVPAATGSPAVAACTAALAAANTASVSFTCVAGASEEGCLKLISEGGADLITLGATSGAKGMLSANEEFGLEPIAAEVYGNGLQGANYYSVAVVPAAFCTPDVTFASLKGKRSCHTGYRRTAGWILPVGYLVSSGVIPPVTSNAAVNADAESVAAFFSETCAPTDDGALAAGGKWDGVCTACKGNCTETDPYTDYEGSLLCLTEGSGDVAFTKHETALELPAATQAGLRLLCPAGGCAPLEDFESCNIAKAPAYAVVTRPDFKSGAVGKAAQAALVAAGANATFLAGAKNVGGVEGLAFSEDTEKILPVDDSFLQYFGTSTKQAYEGIASLDTAAPTPAAPTPAAPTPATPTPATGAATATWCIPFTADPALVQACNTAVAKGNTANVTFTCVAGGSEDACLELIRGGGADLLLLGGSDQLPAHEDYGLEAIAAEYYGDGLQGASYYSIAVVPAAFCDSNPSFDSLKGKRSCHTGYRRTGGWVMPVGYLVESGVIPRVDSDDAVQSDAESVASFFSNTCAPGTNEEGPRLGGGAWDRMCTGCKGDCSASDPYADYEGSLLCLTEGAGDVAFTKQSTALELPAATQAGLRLLCPAGGCAPLEDFESCNIARVPARAVMSRPDMQTTAKGKAVKDALSKGGEQLVDSMTAIGGQEDFIFGETAVSVLPIDSPFLTFFGASTKQAYEGITSMDSVSASMDGTPAPEDSQGGGGGVSDGAAAGIGVGCAVAGAVLGALGMAWWDSRRKGWRSHEKAAMGGSAAPAEAYKL</sequence>
<dbReference type="PANTHER" id="PTHR11485:SF29">
    <property type="entry name" value="TRANSFERRIN 2"/>
    <property type="match status" value="1"/>
</dbReference>
<evidence type="ECO:0000256" key="2">
    <source>
        <dbReference type="SAM" id="Phobius"/>
    </source>
</evidence>
<organism evidence="5 6">
    <name type="scientific">Micractinium conductrix</name>
    <dbReference type="NCBI Taxonomy" id="554055"/>
    <lineage>
        <taxon>Eukaryota</taxon>
        <taxon>Viridiplantae</taxon>
        <taxon>Chlorophyta</taxon>
        <taxon>core chlorophytes</taxon>
        <taxon>Trebouxiophyceae</taxon>
        <taxon>Chlorellales</taxon>
        <taxon>Chlorellaceae</taxon>
        <taxon>Chlorella clade</taxon>
        <taxon>Micractinium</taxon>
    </lineage>
</organism>
<proteinExistence type="predicted"/>
<evidence type="ECO:0000313" key="6">
    <source>
        <dbReference type="Proteomes" id="UP000239649"/>
    </source>
</evidence>
<gene>
    <name evidence="5" type="ORF">C2E20_6354</name>
</gene>
<evidence type="ECO:0000256" key="1">
    <source>
        <dbReference type="SAM" id="MobiDB-lite"/>
    </source>
</evidence>
<feature type="domain" description="Transferrin-like" evidence="4">
    <location>
        <begin position="396"/>
        <end position="727"/>
    </location>
</feature>
<dbReference type="Proteomes" id="UP000239649">
    <property type="component" value="Unassembled WGS sequence"/>
</dbReference>
<comment type="caution">
    <text evidence="5">The sequence shown here is derived from an EMBL/GenBank/DDBJ whole genome shotgun (WGS) entry which is preliminary data.</text>
</comment>
<dbReference type="EMBL" id="LHPF02000021">
    <property type="protein sequence ID" value="PSC70228.1"/>
    <property type="molecule type" value="Genomic_DNA"/>
</dbReference>
<dbReference type="SUPFAM" id="SSF53850">
    <property type="entry name" value="Periplasmic binding protein-like II"/>
    <property type="match status" value="2"/>
</dbReference>
<name>A0A2P6V820_9CHLO</name>
<dbReference type="PROSITE" id="PS51408">
    <property type="entry name" value="TRANSFERRIN_LIKE_4"/>
    <property type="match status" value="2"/>
</dbReference>
<evidence type="ECO:0000259" key="4">
    <source>
        <dbReference type="PROSITE" id="PS51408"/>
    </source>
</evidence>
<dbReference type="SMART" id="SM00094">
    <property type="entry name" value="TR_FER"/>
    <property type="match status" value="2"/>
</dbReference>
<feature type="transmembrane region" description="Helical" evidence="2">
    <location>
        <begin position="752"/>
        <end position="775"/>
    </location>
</feature>
<feature type="region of interest" description="Disordered" evidence="1">
    <location>
        <begin position="727"/>
        <end position="748"/>
    </location>
</feature>
<keyword evidence="6" id="KW-1185">Reference proteome</keyword>
<feature type="signal peptide" evidence="3">
    <location>
        <begin position="1"/>
        <end position="25"/>
    </location>
</feature>
<dbReference type="Pfam" id="PF00405">
    <property type="entry name" value="Transferrin"/>
    <property type="match status" value="2"/>
</dbReference>
<accession>A0A2P6V820</accession>
<feature type="chain" id="PRO_5015170498" evidence="3">
    <location>
        <begin position="26"/>
        <end position="802"/>
    </location>
</feature>
<evidence type="ECO:0000313" key="5">
    <source>
        <dbReference type="EMBL" id="PSC70228.1"/>
    </source>
</evidence>
<dbReference type="STRING" id="554055.A0A2P6V820"/>
<keyword evidence="2" id="KW-1133">Transmembrane helix</keyword>
<keyword evidence="3" id="KW-0732">Signal</keyword>
<dbReference type="Gene3D" id="3.40.190.10">
    <property type="entry name" value="Periplasmic binding protein-like II"/>
    <property type="match status" value="4"/>
</dbReference>
<dbReference type="AlphaFoldDB" id="A0A2P6V820"/>
<dbReference type="OrthoDB" id="9981115at2759"/>
<dbReference type="CDD" id="cd13529">
    <property type="entry name" value="PBP2_transferrin"/>
    <property type="match status" value="2"/>
</dbReference>
<evidence type="ECO:0000256" key="3">
    <source>
        <dbReference type="SAM" id="SignalP"/>
    </source>
</evidence>
<feature type="domain" description="Transferrin-like" evidence="4">
    <location>
        <begin position="34"/>
        <end position="369"/>
    </location>
</feature>
<keyword evidence="2" id="KW-0812">Transmembrane</keyword>
<reference evidence="5 6" key="1">
    <citation type="journal article" date="2018" name="Plant J.">
        <title>Genome sequences of Chlorella sorokiniana UTEX 1602 and Micractinium conductrix SAG 241.80: implications to maltose excretion by a green alga.</title>
        <authorList>
            <person name="Arriola M.B."/>
            <person name="Velmurugan N."/>
            <person name="Zhang Y."/>
            <person name="Plunkett M.H."/>
            <person name="Hondzo H."/>
            <person name="Barney B.M."/>
        </authorList>
    </citation>
    <scope>NUCLEOTIDE SEQUENCE [LARGE SCALE GENOMIC DNA]</scope>
    <source>
        <strain evidence="5 6">SAG 241.80</strain>
    </source>
</reference>